<sequence length="102" mass="11877">MEELCAKTSFRWEDERKGHILFRLAETKEIKGENEEAKRIYLLAADYLLSSLDSVSLSLYRAASLTNLKEEKRAFLERAKMIAKSPLLKEEIDKSLIDLEKR</sequence>
<reference evidence="1" key="1">
    <citation type="journal article" date="2020" name="mSystems">
        <title>Genome- and Community-Level Interaction Insights into Carbon Utilization and Element Cycling Functions of Hydrothermarchaeota in Hydrothermal Sediment.</title>
        <authorList>
            <person name="Zhou Z."/>
            <person name="Liu Y."/>
            <person name="Xu W."/>
            <person name="Pan J."/>
            <person name="Luo Z.H."/>
            <person name="Li M."/>
        </authorList>
    </citation>
    <scope>NUCLEOTIDE SEQUENCE [LARGE SCALE GENOMIC DNA]</scope>
    <source>
        <strain evidence="1">SpSt-626</strain>
    </source>
</reference>
<proteinExistence type="predicted"/>
<comment type="caution">
    <text evidence="1">The sequence shown here is derived from an EMBL/GenBank/DDBJ whole genome shotgun (WGS) entry which is preliminary data.</text>
</comment>
<evidence type="ECO:0000313" key="1">
    <source>
        <dbReference type="EMBL" id="HGM97613.1"/>
    </source>
</evidence>
<protein>
    <recommendedName>
        <fullName evidence="2">Tetratricopeptide repeat protein</fullName>
    </recommendedName>
</protein>
<evidence type="ECO:0008006" key="2">
    <source>
        <dbReference type="Google" id="ProtNLM"/>
    </source>
</evidence>
<organism evidence="1">
    <name type="scientific">candidate division WOR-3 bacterium</name>
    <dbReference type="NCBI Taxonomy" id="2052148"/>
    <lineage>
        <taxon>Bacteria</taxon>
        <taxon>Bacteria division WOR-3</taxon>
    </lineage>
</organism>
<dbReference type="InterPro" id="IPR036181">
    <property type="entry name" value="MIT_dom_sf"/>
</dbReference>
<dbReference type="AlphaFoldDB" id="A0A7V4ABJ1"/>
<gene>
    <name evidence="1" type="ORF">ENT96_00995</name>
</gene>
<dbReference type="EMBL" id="DTAR01000087">
    <property type="protein sequence ID" value="HGM97613.1"/>
    <property type="molecule type" value="Genomic_DNA"/>
</dbReference>
<name>A0A7V4ABJ1_UNCW3</name>
<accession>A0A7V4ABJ1</accession>
<dbReference type="SUPFAM" id="SSF116846">
    <property type="entry name" value="MIT domain"/>
    <property type="match status" value="1"/>
</dbReference>